<accession>A0ABT2J115</accession>
<name>A0ABT2J115_9PSEU</name>
<comment type="caution">
    <text evidence="4">The sequence shown here is derived from an EMBL/GenBank/DDBJ whole genome shotgun (WGS) entry which is preliminary data.</text>
</comment>
<dbReference type="RefSeq" id="WP_260188915.1">
    <property type="nucleotide sequence ID" value="NZ_JAFFZE010000001.1"/>
</dbReference>
<dbReference type="Pfam" id="PF22725">
    <property type="entry name" value="GFO_IDH_MocA_C3"/>
    <property type="match status" value="1"/>
</dbReference>
<evidence type="ECO:0000259" key="2">
    <source>
        <dbReference type="Pfam" id="PF01408"/>
    </source>
</evidence>
<feature type="domain" description="Gfo/Idh/MocA-like oxidoreductase N-terminal" evidence="2">
    <location>
        <begin position="6"/>
        <end position="126"/>
    </location>
</feature>
<dbReference type="InterPro" id="IPR000683">
    <property type="entry name" value="Gfo/Idh/MocA-like_OxRdtase_N"/>
</dbReference>
<dbReference type="EMBL" id="JAFFZE010000001">
    <property type="protein sequence ID" value="MCT2581558.1"/>
    <property type="molecule type" value="Genomic_DNA"/>
</dbReference>
<evidence type="ECO:0000313" key="5">
    <source>
        <dbReference type="Proteomes" id="UP001156441"/>
    </source>
</evidence>
<dbReference type="PANTHER" id="PTHR43818">
    <property type="entry name" value="BCDNA.GH03377"/>
    <property type="match status" value="1"/>
</dbReference>
<dbReference type="Proteomes" id="UP001156441">
    <property type="component" value="Unassembled WGS sequence"/>
</dbReference>
<dbReference type="Pfam" id="PF01408">
    <property type="entry name" value="GFO_IDH_MocA"/>
    <property type="match status" value="1"/>
</dbReference>
<keyword evidence="5" id="KW-1185">Reference proteome</keyword>
<keyword evidence="1" id="KW-0560">Oxidoreductase</keyword>
<reference evidence="4 5" key="1">
    <citation type="submission" date="2021-02" db="EMBL/GenBank/DDBJ databases">
        <title>Actinophytocola xerophila sp. nov., isolated from soil of cotton cropping field.</title>
        <authorList>
            <person name="Huang R."/>
            <person name="Chen X."/>
            <person name="Ge X."/>
            <person name="Liu W."/>
        </authorList>
    </citation>
    <scope>NUCLEOTIDE SEQUENCE [LARGE SCALE GENOMIC DNA]</scope>
    <source>
        <strain evidence="4 5">S1-96</strain>
    </source>
</reference>
<sequence length="656" mass="70314">MSDPVRVVLGGAGGHGRWHLDNLRRLTGAGLVELVGVCDLAPVPPADLHGLGTPEQSTDLAGLVARTGAEVTVLVTPIHTHAELAVAAMRAGSHLLLEKPPAASLADHELIAAAARDTGRACQVGFQTLGSDAVAFLRKLIAAGQLGHVHGIGVAGAWERPAGYFTRAPWAGRRRLGGVPVTDGALTNPFAHAVATALAVAEAESLDAVAEVDVELYRANPIEADDTSCLRLRLASGLVVTVAVSLCASRRHEPYLVVHGDAGRAELVYTRDEVTVDPGDTSTHARTDLLENLVDHVRSGTRLLVPLSRTAAFTRVLEAVRLAPEPVAIPAGDQLVDRDSTGAPVRRVLPGVADLTARSAERLALYSELDVPWAPPEQALRVAETEVARYRWHVDLPTTSAPRPHLHPVRTLGGTVVSEVAPADHPHHLGVGIAVADVAGTNFWGGRTYVPGAGPTWRHDHGTQRHLRFARREADALDEHLEWLDQDGNPLLTEERAITARRLDDTAWALDVTFSVTNRTDAPVAVRSSATKGRAGAGYGGFFWRAPGSATNRTVFTEHLDGEDRVNHSRAPWVAMCGTTLDGRDWTLVLTQHDADDPWFVRVREYPGVGPALAWEHPLVIEETVTRRLTTVVADGRLDRVAAARMAARIGRTAER</sequence>
<dbReference type="SUPFAM" id="SSF55347">
    <property type="entry name" value="Glyceraldehyde-3-phosphate dehydrogenase-like, C-terminal domain"/>
    <property type="match status" value="1"/>
</dbReference>
<dbReference type="Gene3D" id="3.40.50.720">
    <property type="entry name" value="NAD(P)-binding Rossmann-like Domain"/>
    <property type="match status" value="1"/>
</dbReference>
<proteinExistence type="predicted"/>
<dbReference type="PANTHER" id="PTHR43818:SF11">
    <property type="entry name" value="BCDNA.GH03377"/>
    <property type="match status" value="1"/>
</dbReference>
<evidence type="ECO:0000256" key="1">
    <source>
        <dbReference type="ARBA" id="ARBA00023002"/>
    </source>
</evidence>
<dbReference type="InterPro" id="IPR036291">
    <property type="entry name" value="NAD(P)-bd_dom_sf"/>
</dbReference>
<dbReference type="InterPro" id="IPR050463">
    <property type="entry name" value="Gfo/Idh/MocA_oxidrdct_glycsds"/>
</dbReference>
<dbReference type="Gene3D" id="3.30.360.10">
    <property type="entry name" value="Dihydrodipicolinate Reductase, domain 2"/>
    <property type="match status" value="1"/>
</dbReference>
<dbReference type="SUPFAM" id="SSF51735">
    <property type="entry name" value="NAD(P)-binding Rossmann-fold domains"/>
    <property type="match status" value="1"/>
</dbReference>
<organism evidence="4 5">
    <name type="scientific">Actinophytocola gossypii</name>
    <dbReference type="NCBI Taxonomy" id="2812003"/>
    <lineage>
        <taxon>Bacteria</taxon>
        <taxon>Bacillati</taxon>
        <taxon>Actinomycetota</taxon>
        <taxon>Actinomycetes</taxon>
        <taxon>Pseudonocardiales</taxon>
        <taxon>Pseudonocardiaceae</taxon>
    </lineage>
</organism>
<evidence type="ECO:0000259" key="3">
    <source>
        <dbReference type="Pfam" id="PF22725"/>
    </source>
</evidence>
<protein>
    <submittedName>
        <fullName evidence="4">PmoA family protein</fullName>
    </submittedName>
</protein>
<dbReference type="InterPro" id="IPR029475">
    <property type="entry name" value="DUF6807"/>
</dbReference>
<feature type="domain" description="GFO/IDH/MocA-like oxidoreductase" evidence="3">
    <location>
        <begin position="137"/>
        <end position="265"/>
    </location>
</feature>
<evidence type="ECO:0000313" key="4">
    <source>
        <dbReference type="EMBL" id="MCT2581558.1"/>
    </source>
</evidence>
<dbReference type="Pfam" id="PF14100">
    <property type="entry name" value="DUF6807"/>
    <property type="match status" value="1"/>
</dbReference>
<gene>
    <name evidence="4" type="ORF">JT362_00295</name>
</gene>
<dbReference type="InterPro" id="IPR055170">
    <property type="entry name" value="GFO_IDH_MocA-like_dom"/>
</dbReference>